<dbReference type="GO" id="GO:0006950">
    <property type="term" value="P:response to stress"/>
    <property type="evidence" value="ECO:0007669"/>
    <property type="project" value="UniProtKB-ARBA"/>
</dbReference>
<reference evidence="9 10" key="1">
    <citation type="journal article" date="2014" name="PLoS Genet.">
        <title>Phylogenetically driven sequencing of extremely halophilic archaea reveals strategies for static and dynamic osmo-response.</title>
        <authorList>
            <person name="Becker E.A."/>
            <person name="Seitzer P.M."/>
            <person name="Tritt A."/>
            <person name="Larsen D."/>
            <person name="Krusor M."/>
            <person name="Yao A.I."/>
            <person name="Wu D."/>
            <person name="Madern D."/>
            <person name="Eisen J.A."/>
            <person name="Darling A.E."/>
            <person name="Facciotti M.T."/>
        </authorList>
    </citation>
    <scope>NUCLEOTIDE SEQUENCE [LARGE SCALE GENOMIC DNA]</scope>
    <source>
        <strain evidence="9 10">GA33</strain>
    </source>
</reference>
<dbReference type="Pfam" id="PF03441">
    <property type="entry name" value="FAD_binding_7"/>
    <property type="match status" value="1"/>
</dbReference>
<keyword evidence="2 4" id="KW-0274">FAD</keyword>
<dbReference type="EMBL" id="AOHW01000026">
    <property type="protein sequence ID" value="ELY41825.1"/>
    <property type="molecule type" value="Genomic_DNA"/>
</dbReference>
<dbReference type="GO" id="GO:0071949">
    <property type="term" value="F:FAD binding"/>
    <property type="evidence" value="ECO:0007669"/>
    <property type="project" value="TreeGrafter"/>
</dbReference>
<feature type="binding site" evidence="4">
    <location>
        <begin position="360"/>
        <end position="362"/>
    </location>
    <ligand>
        <name>FAD</name>
        <dbReference type="ChEBI" id="CHEBI:57692"/>
    </ligand>
</feature>
<dbReference type="PANTHER" id="PTHR11455:SF9">
    <property type="entry name" value="CRYPTOCHROME CIRCADIAN CLOCK 5 ISOFORM X1"/>
    <property type="match status" value="1"/>
</dbReference>
<feature type="binding site" evidence="4">
    <location>
        <position position="260"/>
    </location>
    <ligand>
        <name>FAD</name>
        <dbReference type="ChEBI" id="CHEBI:57692"/>
    </ligand>
</feature>
<keyword evidence="1 4" id="KW-0285">Flavoprotein</keyword>
<evidence type="ECO:0000256" key="6">
    <source>
        <dbReference type="RuleBase" id="RU004182"/>
    </source>
</evidence>
<evidence type="ECO:0000256" key="4">
    <source>
        <dbReference type="PIRSR" id="PIRSR602081-1"/>
    </source>
</evidence>
<dbReference type="PANTHER" id="PTHR11455">
    <property type="entry name" value="CRYPTOCHROME"/>
    <property type="match status" value="1"/>
</dbReference>
<feature type="binding site" evidence="4">
    <location>
        <position position="203"/>
    </location>
    <ligand>
        <name>FAD</name>
        <dbReference type="ChEBI" id="CHEBI:57692"/>
    </ligand>
</feature>
<feature type="site" description="Electron transfer via tryptophanyl radical" evidence="5">
    <location>
        <position position="370"/>
    </location>
</feature>
<dbReference type="Gene3D" id="3.40.50.620">
    <property type="entry name" value="HUPs"/>
    <property type="match status" value="1"/>
</dbReference>
<evidence type="ECO:0000256" key="1">
    <source>
        <dbReference type="ARBA" id="ARBA00022630"/>
    </source>
</evidence>
<dbReference type="STRING" id="1114856.GCA_000383975_02128"/>
<dbReference type="SUPFAM" id="SSF52425">
    <property type="entry name" value="Cryptochrome/photolyase, N-terminal domain"/>
    <property type="match status" value="1"/>
</dbReference>
<dbReference type="SUPFAM" id="SSF48173">
    <property type="entry name" value="Cryptochrome/photolyase FAD-binding domain"/>
    <property type="match status" value="1"/>
</dbReference>
<feature type="site" description="Electron transfer via tryptophanyl radical" evidence="5">
    <location>
        <position position="294"/>
    </location>
</feature>
<evidence type="ECO:0000256" key="5">
    <source>
        <dbReference type="PIRSR" id="PIRSR602081-2"/>
    </source>
</evidence>
<dbReference type="PROSITE" id="PS00394">
    <property type="entry name" value="DNA_PHOTOLYASES_1_1"/>
    <property type="match status" value="1"/>
</dbReference>
<dbReference type="Gene3D" id="1.25.40.80">
    <property type="match status" value="1"/>
</dbReference>
<feature type="compositionally biased region" description="Basic and acidic residues" evidence="7">
    <location>
        <begin position="144"/>
        <end position="153"/>
    </location>
</feature>
<organism evidence="9 10">
    <name type="scientific">Natronorubrum tibetense GA33</name>
    <dbReference type="NCBI Taxonomy" id="1114856"/>
    <lineage>
        <taxon>Archaea</taxon>
        <taxon>Methanobacteriati</taxon>
        <taxon>Methanobacteriota</taxon>
        <taxon>Stenosarchaea group</taxon>
        <taxon>Halobacteria</taxon>
        <taxon>Halobacteriales</taxon>
        <taxon>Natrialbaceae</taxon>
        <taxon>Natronorubrum</taxon>
    </lineage>
</organism>
<dbReference type="GO" id="GO:0006139">
    <property type="term" value="P:nucleobase-containing compound metabolic process"/>
    <property type="evidence" value="ECO:0007669"/>
    <property type="project" value="UniProtKB-ARBA"/>
</dbReference>
<dbReference type="PRINTS" id="PR00147">
    <property type="entry name" value="DNAPHOTLYASE"/>
</dbReference>
<comment type="cofactor">
    <cofactor evidence="4">
        <name>FAD</name>
        <dbReference type="ChEBI" id="CHEBI:57692"/>
    </cofactor>
    <text evidence="4">Binds 1 FAD per subunit.</text>
</comment>
<dbReference type="InterPro" id="IPR002081">
    <property type="entry name" value="Cryptochrome/DNA_photolyase_1"/>
</dbReference>
<dbReference type="PATRIC" id="fig|1114856.3.peg.1782"/>
<dbReference type="AlphaFoldDB" id="L9VXA6"/>
<sequence>MNLFWHRRDRRLADNCGLAAAASRDDGPVVPVFVIDPIVTATLGERKRAFVDRALRTLREQYRDRGSDLVVRTGSAAEVLPSLSAAYDADHVVSNECFEPTRREQARAVESALNVGSSSHVDSVLVDPTTLESRYPTYSQFHADWQRRPKPEPAAEPTAEDLASISDDEPISVTDTAIDLPEASTAAARDRLDAFCASGITQYKDRRDDLEAAVAEPTDAVSRLSPHLAGGTIGIREVWAAVTDVFESVDGRERRNVEKYGSELSWREWNYLLLYEFPELASENYNDPPNEIAWRNDDAELAAWKRGETGYPLVDAGMRQLEREGYVHNRPRQVVASFLTKHLLIDWRIGAAHFRDRLVDHDPATNAGSWQWIASTGTDSVDVRIFDPVAQLAKYDDEGAFIREYVPELESVPADQLIEWPTLPADVRADLAPDYPDPIVDRNAAYGRAQRVFEAALGNGG</sequence>
<gene>
    <name evidence="9" type="ORF">C496_08521</name>
</gene>
<evidence type="ECO:0000256" key="7">
    <source>
        <dbReference type="SAM" id="MobiDB-lite"/>
    </source>
</evidence>
<evidence type="ECO:0000313" key="10">
    <source>
        <dbReference type="Proteomes" id="UP000011599"/>
    </source>
</evidence>
<evidence type="ECO:0000259" key="8">
    <source>
        <dbReference type="PROSITE" id="PS51645"/>
    </source>
</evidence>
<dbReference type="PROSITE" id="PS51645">
    <property type="entry name" value="PHR_CRY_ALPHA_BETA"/>
    <property type="match status" value="1"/>
</dbReference>
<dbReference type="RefSeq" id="WP_006089523.1">
    <property type="nucleotide sequence ID" value="NZ_AOHW01000026.1"/>
</dbReference>
<dbReference type="OrthoDB" id="11721at2157"/>
<dbReference type="Gene3D" id="1.10.579.10">
    <property type="entry name" value="DNA Cyclobutane Dipyrimidine Photolyase, subunit A, domain 3"/>
    <property type="match status" value="1"/>
</dbReference>
<name>L9VXA6_9EURY</name>
<evidence type="ECO:0000256" key="2">
    <source>
        <dbReference type="ARBA" id="ARBA00022827"/>
    </source>
</evidence>
<protein>
    <submittedName>
        <fullName evidence="9">DNA photolyase FAD-binding protein</fullName>
    </submittedName>
</protein>
<dbReference type="Pfam" id="PF00875">
    <property type="entry name" value="DNA_photolyase"/>
    <property type="match status" value="1"/>
</dbReference>
<dbReference type="InterPro" id="IPR005101">
    <property type="entry name" value="Cryptochr/Photolyase_FAD-bd"/>
</dbReference>
<feature type="site" description="Electron transfer via tryptophanyl radical" evidence="5">
    <location>
        <position position="347"/>
    </location>
</feature>
<dbReference type="GO" id="GO:0003904">
    <property type="term" value="F:deoxyribodipyrimidine photo-lyase activity"/>
    <property type="evidence" value="ECO:0007669"/>
    <property type="project" value="TreeGrafter"/>
</dbReference>
<dbReference type="InterPro" id="IPR006050">
    <property type="entry name" value="DNA_photolyase_N"/>
</dbReference>
<dbReference type="InterPro" id="IPR014729">
    <property type="entry name" value="Rossmann-like_a/b/a_fold"/>
</dbReference>
<proteinExistence type="inferred from homology"/>
<dbReference type="InterPro" id="IPR036134">
    <property type="entry name" value="Crypto/Photolyase_FAD-like_sf"/>
</dbReference>
<dbReference type="InterPro" id="IPR018394">
    <property type="entry name" value="DNA_photolyase_1_CS_C"/>
</dbReference>
<dbReference type="eggNOG" id="arCOG02840">
    <property type="taxonomic scope" value="Archaea"/>
</dbReference>
<keyword evidence="10" id="KW-1185">Reference proteome</keyword>
<evidence type="ECO:0000313" key="9">
    <source>
        <dbReference type="EMBL" id="ELY41825.1"/>
    </source>
</evidence>
<evidence type="ECO:0000256" key="3">
    <source>
        <dbReference type="ARBA" id="ARBA00022991"/>
    </source>
</evidence>
<accession>L9VXA6</accession>
<keyword evidence="3 6" id="KW-0157">Chromophore</keyword>
<keyword evidence="9" id="KW-0456">Lyase</keyword>
<comment type="caution">
    <text evidence="9">The sequence shown here is derived from an EMBL/GenBank/DDBJ whole genome shotgun (WGS) entry which is preliminary data.</text>
</comment>
<comment type="similarity">
    <text evidence="6">Belongs to the DNA photolyase family.</text>
</comment>
<feature type="domain" description="Photolyase/cryptochrome alpha/beta" evidence="8">
    <location>
        <begin position="1"/>
        <end position="125"/>
    </location>
</feature>
<feature type="region of interest" description="Disordered" evidence="7">
    <location>
        <begin position="144"/>
        <end position="167"/>
    </location>
</feature>
<dbReference type="GO" id="GO:0003677">
    <property type="term" value="F:DNA binding"/>
    <property type="evidence" value="ECO:0007669"/>
    <property type="project" value="TreeGrafter"/>
</dbReference>
<dbReference type="Proteomes" id="UP000011599">
    <property type="component" value="Unassembled WGS sequence"/>
</dbReference>
<dbReference type="InterPro" id="IPR036155">
    <property type="entry name" value="Crypto/Photolyase_N_sf"/>
</dbReference>